<keyword evidence="6 7" id="KW-0436">Ligase</keyword>
<keyword evidence="4 6" id="KW-0067">ATP-binding</keyword>
<dbReference type="InterPro" id="IPR013815">
    <property type="entry name" value="ATP_grasp_subdomain_1"/>
</dbReference>
<evidence type="ECO:0000256" key="6">
    <source>
        <dbReference type="HAMAP-Rule" id="MF_01928"/>
    </source>
</evidence>
<evidence type="ECO:0000259" key="8">
    <source>
        <dbReference type="PROSITE" id="PS50975"/>
    </source>
</evidence>
<dbReference type="SUPFAM" id="SSF51246">
    <property type="entry name" value="Rudiment single hybrid motif"/>
    <property type="match status" value="1"/>
</dbReference>
<dbReference type="AlphaFoldDB" id="A0A2N9YCJ3"/>
<feature type="binding site" evidence="6">
    <location>
        <position position="110"/>
    </location>
    <ligand>
        <name>ATP</name>
        <dbReference type="ChEBI" id="CHEBI:30616"/>
    </ligand>
</feature>
<dbReference type="InterPro" id="IPR040686">
    <property type="entry name" value="PurK_C"/>
</dbReference>
<evidence type="ECO:0000256" key="1">
    <source>
        <dbReference type="ARBA" id="ARBA00022741"/>
    </source>
</evidence>
<dbReference type="InterPro" id="IPR016185">
    <property type="entry name" value="PreATP-grasp_dom_sf"/>
</dbReference>
<sequence>MKSDTFPYPLQRIGIIGGGQLGKMTAQVAKRMGFYVTVLDRSANCPSAHVADALIVGDLYDGEKLRELASVSDVLTYEIEHIDTETLKALYAEGKRIYPAPRVLEVIQDKFKQKQLLEKAGVPVPRYQQVDHVTLEYLQQATLPLVQKARTGGYDGKGVAIIKSLADIDKVLPVPSMVEEYIPFSKEIAVMVARSRTREVACYPVVEMVFDERTNICDIVAVPARVSNTVAERAKQIAMQSIEALDGVGVFGVEMFLTENEEILVNEIAPRPHNSGHYTIEASVTSQFEQLVRIVCDLPLGSSRLLSPVAMWNLLGEEGYQGQPVIEGLRSALSIKGLSFHLYGKDTTQAFRKMGHITIVDESVTAALEKVEQVKTMLKIKAE</sequence>
<gene>
    <name evidence="6 7" type="primary">purK</name>
    <name evidence="9" type="ORF">BLE401_05400</name>
</gene>
<dbReference type="GO" id="GO:0046872">
    <property type="term" value="F:metal ion binding"/>
    <property type="evidence" value="ECO:0007669"/>
    <property type="project" value="InterPro"/>
</dbReference>
<organism evidence="9 10">
    <name type="scientific">Beggiatoa leptomitoformis</name>
    <dbReference type="NCBI Taxonomy" id="288004"/>
    <lineage>
        <taxon>Bacteria</taxon>
        <taxon>Pseudomonadati</taxon>
        <taxon>Pseudomonadota</taxon>
        <taxon>Gammaproteobacteria</taxon>
        <taxon>Thiotrichales</taxon>
        <taxon>Thiotrichaceae</taxon>
        <taxon>Beggiatoa</taxon>
    </lineage>
</organism>
<dbReference type="KEGG" id="blep:AL038_00645"/>
<dbReference type="SUPFAM" id="SSF56059">
    <property type="entry name" value="Glutathione synthetase ATP-binding domain-like"/>
    <property type="match status" value="1"/>
</dbReference>
<feature type="binding site" evidence="6">
    <location>
        <begin position="266"/>
        <end position="267"/>
    </location>
    <ligand>
        <name>ATP</name>
        <dbReference type="ChEBI" id="CHEBI:30616"/>
    </ligand>
</feature>
<dbReference type="PROSITE" id="PS50975">
    <property type="entry name" value="ATP_GRASP"/>
    <property type="match status" value="1"/>
</dbReference>
<dbReference type="EMBL" id="CP018889">
    <property type="protein sequence ID" value="AUI68189.1"/>
    <property type="molecule type" value="Genomic_DNA"/>
</dbReference>
<evidence type="ECO:0000256" key="2">
    <source>
        <dbReference type="ARBA" id="ARBA00022755"/>
    </source>
</evidence>
<dbReference type="InterPro" id="IPR054350">
    <property type="entry name" value="PurT/PurK_preATP-grasp"/>
</dbReference>
<dbReference type="InterPro" id="IPR005875">
    <property type="entry name" value="PurK"/>
</dbReference>
<dbReference type="Gene3D" id="3.40.50.20">
    <property type="match status" value="1"/>
</dbReference>
<dbReference type="SUPFAM" id="SSF52440">
    <property type="entry name" value="PreATP-grasp domain"/>
    <property type="match status" value="1"/>
</dbReference>
<dbReference type="NCBIfam" id="NF004679">
    <property type="entry name" value="PRK06019.1-5"/>
    <property type="match status" value="1"/>
</dbReference>
<name>A0A2N9YCJ3_9GAMM</name>
<dbReference type="FunFam" id="3.30.470.20:FF:000037">
    <property type="entry name" value="Phosphoribosylaminoimidazole carboxylase, chloroplastic"/>
    <property type="match status" value="1"/>
</dbReference>
<dbReference type="OrthoDB" id="9804625at2"/>
<dbReference type="EC" id="6.3.4.18" evidence="6 7"/>
<keyword evidence="2 6" id="KW-0658">Purine biosynthesis</keyword>
<feature type="binding site" evidence="6">
    <location>
        <position position="148"/>
    </location>
    <ligand>
        <name>ATP</name>
        <dbReference type="ChEBI" id="CHEBI:30616"/>
    </ligand>
</feature>
<dbReference type="PANTHER" id="PTHR11609:SF5">
    <property type="entry name" value="PHOSPHORIBOSYLAMINOIMIDAZOLE CARBOXYLASE"/>
    <property type="match status" value="1"/>
</dbReference>
<dbReference type="GO" id="GO:0034028">
    <property type="term" value="F:5-(carboxyamino)imidazole ribonucleotide synthase activity"/>
    <property type="evidence" value="ECO:0007669"/>
    <property type="project" value="UniProtKB-UniRule"/>
</dbReference>
<keyword evidence="5" id="KW-0456">Lyase</keyword>
<evidence type="ECO:0000313" key="10">
    <source>
        <dbReference type="Proteomes" id="UP000234271"/>
    </source>
</evidence>
<keyword evidence="10" id="KW-1185">Reference proteome</keyword>
<reference evidence="10" key="1">
    <citation type="submission" date="2016-12" db="EMBL/GenBank/DDBJ databases">
        <title>Complete Genome Sequence of Beggiatoa leptomitiformis D-401.</title>
        <authorList>
            <person name="Fomenkov A."/>
            <person name="Vincze T."/>
            <person name="Grabovich M."/>
            <person name="Anton B.P."/>
            <person name="Dubinina G."/>
            <person name="Orlova M."/>
            <person name="Belousova E."/>
            <person name="Roberts R.J."/>
        </authorList>
    </citation>
    <scope>NUCLEOTIDE SEQUENCE [LARGE SCALE GENOMIC DNA]</scope>
    <source>
        <strain evidence="10">D-401</strain>
    </source>
</reference>
<feature type="binding site" evidence="6">
    <location>
        <begin position="179"/>
        <end position="182"/>
    </location>
    <ligand>
        <name>ATP</name>
        <dbReference type="ChEBI" id="CHEBI:30616"/>
    </ligand>
</feature>
<dbReference type="Gene3D" id="3.30.1490.20">
    <property type="entry name" value="ATP-grasp fold, A domain"/>
    <property type="match status" value="1"/>
</dbReference>
<evidence type="ECO:0000256" key="5">
    <source>
        <dbReference type="ARBA" id="ARBA00023239"/>
    </source>
</evidence>
<dbReference type="InterPro" id="IPR011761">
    <property type="entry name" value="ATP-grasp"/>
</dbReference>
<dbReference type="PANTHER" id="PTHR11609">
    <property type="entry name" value="PURINE BIOSYNTHESIS PROTEIN 6/7, PUR6/7"/>
    <property type="match status" value="1"/>
</dbReference>
<dbReference type="GO" id="GO:0005829">
    <property type="term" value="C:cytosol"/>
    <property type="evidence" value="ECO:0007669"/>
    <property type="project" value="TreeGrafter"/>
</dbReference>
<feature type="domain" description="ATP-grasp" evidence="8">
    <location>
        <begin position="114"/>
        <end position="296"/>
    </location>
</feature>
<feature type="binding site" evidence="6">
    <location>
        <position position="187"/>
    </location>
    <ligand>
        <name>ATP</name>
        <dbReference type="ChEBI" id="CHEBI:30616"/>
    </ligand>
</feature>
<evidence type="ECO:0000313" key="9">
    <source>
        <dbReference type="EMBL" id="AUI68189.1"/>
    </source>
</evidence>
<dbReference type="STRING" id="288004.AL038_00645"/>
<dbReference type="UniPathway" id="UPA00074">
    <property type="reaction ID" value="UER00942"/>
</dbReference>
<dbReference type="GO" id="GO:0004638">
    <property type="term" value="F:phosphoribosylaminoimidazole carboxylase activity"/>
    <property type="evidence" value="ECO:0007669"/>
    <property type="project" value="InterPro"/>
</dbReference>
<comment type="pathway">
    <text evidence="6 7">Purine metabolism; IMP biosynthesis via de novo pathway; 5-amino-1-(5-phospho-D-ribosyl)imidazole-4-carboxylate from 5-amino-1-(5-phospho-D-ribosyl)imidazole (N5-CAIR route): step 1/2.</text>
</comment>
<comment type="function">
    <text evidence="7">Catalyzes the ATP-dependent conversion of 5-aminoimidazole ribonucleotide (AIR) and HCO(3)- to N5-carboxyaminoimidazole ribonucleotide (N5-CAIR).</text>
</comment>
<dbReference type="Pfam" id="PF17769">
    <property type="entry name" value="PurK_C"/>
    <property type="match status" value="1"/>
</dbReference>
<comment type="subunit">
    <text evidence="6 7">Homodimer.</text>
</comment>
<dbReference type="GO" id="GO:0006189">
    <property type="term" value="P:'de novo' IMP biosynthetic process"/>
    <property type="evidence" value="ECO:0007669"/>
    <property type="project" value="UniProtKB-UniRule"/>
</dbReference>
<evidence type="ECO:0000256" key="3">
    <source>
        <dbReference type="ARBA" id="ARBA00022793"/>
    </source>
</evidence>
<accession>A0A2N9YCJ3</accession>
<keyword evidence="3" id="KW-0210">Decarboxylase</keyword>
<dbReference type="Gene3D" id="3.30.470.20">
    <property type="entry name" value="ATP-grasp fold, B domain"/>
    <property type="match status" value="1"/>
</dbReference>
<comment type="caution">
    <text evidence="6">Lacks conserved residue(s) required for the propagation of feature annotation.</text>
</comment>
<dbReference type="RefSeq" id="WP_062147512.1">
    <property type="nucleotide sequence ID" value="NZ_CP012373.2"/>
</dbReference>
<dbReference type="Pfam" id="PF02222">
    <property type="entry name" value="ATP-grasp"/>
    <property type="match status" value="1"/>
</dbReference>
<protein>
    <recommendedName>
        <fullName evidence="6 7">N5-carboxyaminoimidazole ribonucleotide synthase</fullName>
        <shortName evidence="6 7">N5-CAIR synthase</shortName>
        <ecNumber evidence="6 7">6.3.4.18</ecNumber>
    </recommendedName>
    <alternativeName>
        <fullName evidence="6 7">5-(carboxyamino)imidazole ribonucleotide synthetase</fullName>
    </alternativeName>
</protein>
<dbReference type="InterPro" id="IPR003135">
    <property type="entry name" value="ATP-grasp_carboxylate-amine"/>
</dbReference>
<keyword evidence="1 6" id="KW-0547">Nucleotide-binding</keyword>
<comment type="catalytic activity">
    <reaction evidence="6 7">
        <text>5-amino-1-(5-phospho-beta-D-ribosyl)imidazole + hydrogencarbonate + ATP = 5-carboxyamino-1-(5-phospho-D-ribosyl)imidazole + ADP + phosphate + 2 H(+)</text>
        <dbReference type="Rhea" id="RHEA:19317"/>
        <dbReference type="ChEBI" id="CHEBI:15378"/>
        <dbReference type="ChEBI" id="CHEBI:17544"/>
        <dbReference type="ChEBI" id="CHEBI:30616"/>
        <dbReference type="ChEBI" id="CHEBI:43474"/>
        <dbReference type="ChEBI" id="CHEBI:58730"/>
        <dbReference type="ChEBI" id="CHEBI:137981"/>
        <dbReference type="ChEBI" id="CHEBI:456216"/>
        <dbReference type="EC" id="6.3.4.18"/>
    </reaction>
</comment>
<dbReference type="HAMAP" id="MF_01928">
    <property type="entry name" value="PurK"/>
    <property type="match status" value="1"/>
</dbReference>
<dbReference type="NCBIfam" id="TIGR01161">
    <property type="entry name" value="purK"/>
    <property type="match status" value="1"/>
</dbReference>
<proteinExistence type="inferred from homology"/>
<evidence type="ECO:0000256" key="4">
    <source>
        <dbReference type="ARBA" id="ARBA00022840"/>
    </source>
</evidence>
<dbReference type="GO" id="GO:0005524">
    <property type="term" value="F:ATP binding"/>
    <property type="evidence" value="ECO:0007669"/>
    <property type="project" value="UniProtKB-UniRule"/>
</dbReference>
<dbReference type="Proteomes" id="UP000234271">
    <property type="component" value="Chromosome"/>
</dbReference>
<evidence type="ECO:0000256" key="7">
    <source>
        <dbReference type="RuleBase" id="RU361200"/>
    </source>
</evidence>
<dbReference type="InterPro" id="IPR011054">
    <property type="entry name" value="Rudment_hybrid_motif"/>
</dbReference>
<comment type="function">
    <text evidence="6">Catalyzes the ATP-dependent conversion of 5-aminoimidazole ribonucleotide (AIR) and HCO(3)(-) to N5-carboxyaminoimidazole ribonucleotide (N5-CAIR).</text>
</comment>
<comment type="similarity">
    <text evidence="6 7">Belongs to the PurK/PurT family.</text>
</comment>
<dbReference type="Pfam" id="PF22660">
    <property type="entry name" value="RS_preATP-grasp-like"/>
    <property type="match status" value="1"/>
</dbReference>